<dbReference type="EMBL" id="NWVD01000001">
    <property type="protein sequence ID" value="PCG10986.1"/>
    <property type="molecule type" value="Genomic_DNA"/>
</dbReference>
<dbReference type="InterPro" id="IPR001433">
    <property type="entry name" value="OxRdtase_FAD/NAD-bd"/>
</dbReference>
<dbReference type="RefSeq" id="WP_096610849.1">
    <property type="nucleotide sequence ID" value="NZ_NWVD01000001.1"/>
</dbReference>
<dbReference type="CDD" id="cd06200">
    <property type="entry name" value="SiR_like1"/>
    <property type="match status" value="1"/>
</dbReference>
<dbReference type="InterPro" id="IPR005625">
    <property type="entry name" value="PepSY-ass_TM"/>
</dbReference>
<evidence type="ECO:0000256" key="2">
    <source>
        <dbReference type="ARBA" id="ARBA00022643"/>
    </source>
</evidence>
<organism evidence="7 8">
    <name type="scientific">Sphingomonas ginsenosidimutans</name>
    <dbReference type="NCBI Taxonomy" id="862134"/>
    <lineage>
        <taxon>Bacteria</taxon>
        <taxon>Pseudomonadati</taxon>
        <taxon>Pseudomonadota</taxon>
        <taxon>Alphaproteobacteria</taxon>
        <taxon>Sphingomonadales</taxon>
        <taxon>Sphingomonadaceae</taxon>
        <taxon>Sphingomonas</taxon>
    </lineage>
</organism>
<dbReference type="SUPFAM" id="SSF52343">
    <property type="entry name" value="Ferredoxin reductase-like, C-terminal NADP-linked domain"/>
    <property type="match status" value="1"/>
</dbReference>
<dbReference type="InterPro" id="IPR039261">
    <property type="entry name" value="FNR_nucleotide-bd"/>
</dbReference>
<dbReference type="PRINTS" id="PR00369">
    <property type="entry name" value="FLAVODOXIN"/>
</dbReference>
<dbReference type="PANTHER" id="PTHR34219">
    <property type="entry name" value="IRON-REGULATED INNER MEMBRANE PROTEIN-RELATED"/>
    <property type="match status" value="1"/>
</dbReference>
<name>A0A2A4I2I7_9SPHN</name>
<keyword evidence="3" id="KW-0249">Electron transport</keyword>
<reference evidence="7 8" key="1">
    <citation type="submission" date="2017-09" db="EMBL/GenBank/DDBJ databases">
        <title>Sphingomonas ginsenosidimutans KACC 14949, whole genome shotgun sequence.</title>
        <authorList>
            <person name="Feng G."/>
            <person name="Zhu H."/>
        </authorList>
    </citation>
    <scope>NUCLEOTIDE SEQUENCE [LARGE SCALE GENOMIC DNA]</scope>
    <source>
        <strain evidence="7 8">KACC 14949</strain>
    </source>
</reference>
<dbReference type="Pfam" id="PF00258">
    <property type="entry name" value="Flavodoxin_1"/>
    <property type="match status" value="1"/>
</dbReference>
<comment type="caution">
    <text evidence="7">The sequence shown here is derived from an EMBL/GenBank/DDBJ whole genome shotgun (WGS) entry which is preliminary data.</text>
</comment>
<feature type="transmembrane region" description="Helical" evidence="4">
    <location>
        <begin position="12"/>
        <end position="34"/>
    </location>
</feature>
<feature type="domain" description="FAD-binding FR-type" evidence="6">
    <location>
        <begin position="534"/>
        <end position="687"/>
    </location>
</feature>
<feature type="transmembrane region" description="Helical" evidence="4">
    <location>
        <begin position="341"/>
        <end position="362"/>
    </location>
</feature>
<dbReference type="InterPro" id="IPR001709">
    <property type="entry name" value="Flavoprot_Pyr_Nucl_cyt_Rdtase"/>
</dbReference>
<dbReference type="InterPro" id="IPR008254">
    <property type="entry name" value="Flavodoxin/NO_synth"/>
</dbReference>
<dbReference type="Pfam" id="PF00175">
    <property type="entry name" value="NAD_binding_1"/>
    <property type="match status" value="1"/>
</dbReference>
<dbReference type="Proteomes" id="UP000218784">
    <property type="component" value="Unassembled WGS sequence"/>
</dbReference>
<feature type="transmembrane region" description="Helical" evidence="4">
    <location>
        <begin position="191"/>
        <end position="216"/>
    </location>
</feature>
<dbReference type="InterPro" id="IPR017927">
    <property type="entry name" value="FAD-bd_FR_type"/>
</dbReference>
<dbReference type="PRINTS" id="PR00371">
    <property type="entry name" value="FPNCR"/>
</dbReference>
<evidence type="ECO:0000256" key="4">
    <source>
        <dbReference type="SAM" id="Phobius"/>
    </source>
</evidence>
<protein>
    <submittedName>
        <fullName evidence="7">Sulfite reductase subunit alpha</fullName>
    </submittedName>
</protein>
<dbReference type="PANTHER" id="PTHR34219:SF3">
    <property type="entry name" value="BLL7967 PROTEIN"/>
    <property type="match status" value="1"/>
</dbReference>
<accession>A0A2A4I2I7</accession>
<evidence type="ECO:0000313" key="8">
    <source>
        <dbReference type="Proteomes" id="UP000218784"/>
    </source>
</evidence>
<dbReference type="GO" id="GO:0010181">
    <property type="term" value="F:FMN binding"/>
    <property type="evidence" value="ECO:0007669"/>
    <property type="project" value="InterPro"/>
</dbReference>
<dbReference type="InterPro" id="IPR017938">
    <property type="entry name" value="Riboflavin_synthase-like_b-brl"/>
</dbReference>
<dbReference type="InterPro" id="IPR029039">
    <property type="entry name" value="Flavoprotein-like_sf"/>
</dbReference>
<dbReference type="Gene3D" id="3.40.50.80">
    <property type="entry name" value="Nucleotide-binding domain of ferredoxin-NADP reductase (FNR) module"/>
    <property type="match status" value="1"/>
</dbReference>
<keyword evidence="2" id="KW-0288">FMN</keyword>
<sequence>MTLRGILFQIHWFLGITAGFVLAIMGVTGATMAFEEEIQSAISPGIVRLAPSPAPALSPDALIAAASRQHGGRAVTQLVIERDPARAASVTFAPDKGQRRGERSLIDPRTGALLGKPHGAELFETVERVHRWMALPGGANGWGRTITGIAALSLVFFALSGLYLRWPRRALDWRAWFVLDLRLTGRNLYRALHAVVGGWIFAAYLLSGITGLWWSYDWYRQGVRYVLTGKAGEIRREGRDGPPKGDAVPLAPAWAGFVGQVGADGYARVAITPSRGGKPVEMRVLPPDARFDRQTDTLRFDARDGRLVKADRYAARPWGETIVGNVLPLHTGAFFGLPGRIVMLLTSATMPLFTVTGLLLYLARRRRKRALAAVPDVAAAEASGETLVLYASQTGGAERLARLTAGALGATLRPLGGASAEEWRAAQRILFVAATYGEGEPPDAARGFAARAMARPGDLAGKCYAVLALGDREYADFCAFGHRIDAWAHDSGARRLFDMIEIDGADVDAEHRWQQQVFALAGGAGPAQSDWQRAPFAPWRLAARAHVNPGSPGAPMHRIVLEPVAQDAAWQPGAIAEVMPRHDPARVAAVLARHGRSGDAALAQALAGAVLPAADAPLPDADALRPLAHRDYSVASIAPSGAVELLVREATAADGGPGIASGWLTHHAAVGETVELRLRDNPGFAMPDDAATPMILIGNGTGLAGLMGLLRERARCGGGPVWLIHGERSPAHDRPFDDELAALRAHGTLARHDPAFSRDPDGGCYVQDVVTREGEAIRAWADQGAAIYVCGSLAGMAPGVDVALRAILGDAQVEAMLGERRYCRDIY</sequence>
<keyword evidence="4" id="KW-0472">Membrane</keyword>
<evidence type="ECO:0000256" key="3">
    <source>
        <dbReference type="ARBA" id="ARBA00022982"/>
    </source>
</evidence>
<keyword evidence="4" id="KW-0812">Transmembrane</keyword>
<dbReference type="Pfam" id="PF03929">
    <property type="entry name" value="PepSY_TM"/>
    <property type="match status" value="1"/>
</dbReference>
<proteinExistence type="predicted"/>
<dbReference type="GO" id="GO:0016491">
    <property type="term" value="F:oxidoreductase activity"/>
    <property type="evidence" value="ECO:0007669"/>
    <property type="project" value="InterPro"/>
</dbReference>
<evidence type="ECO:0000256" key="1">
    <source>
        <dbReference type="ARBA" id="ARBA00022630"/>
    </source>
</evidence>
<dbReference type="PROSITE" id="PS51384">
    <property type="entry name" value="FAD_FR"/>
    <property type="match status" value="1"/>
</dbReference>
<keyword evidence="3" id="KW-0813">Transport</keyword>
<keyword evidence="1" id="KW-0285">Flavoprotein</keyword>
<dbReference type="Gene3D" id="3.40.50.360">
    <property type="match status" value="1"/>
</dbReference>
<dbReference type="InterPro" id="IPR001094">
    <property type="entry name" value="Flavdoxin-like"/>
</dbReference>
<feature type="transmembrane region" description="Helical" evidence="4">
    <location>
        <begin position="142"/>
        <end position="164"/>
    </location>
</feature>
<evidence type="ECO:0000313" key="7">
    <source>
        <dbReference type="EMBL" id="PCG10986.1"/>
    </source>
</evidence>
<dbReference type="SUPFAM" id="SSF63380">
    <property type="entry name" value="Riboflavin synthase domain-like"/>
    <property type="match status" value="1"/>
</dbReference>
<keyword evidence="4" id="KW-1133">Transmembrane helix</keyword>
<keyword evidence="8" id="KW-1185">Reference proteome</keyword>
<feature type="domain" description="Flavodoxin-like" evidence="5">
    <location>
        <begin position="386"/>
        <end position="518"/>
    </location>
</feature>
<dbReference type="SUPFAM" id="SSF52218">
    <property type="entry name" value="Flavoproteins"/>
    <property type="match status" value="1"/>
</dbReference>
<evidence type="ECO:0000259" key="6">
    <source>
        <dbReference type="PROSITE" id="PS51384"/>
    </source>
</evidence>
<gene>
    <name evidence="7" type="ORF">COA17_04885</name>
</gene>
<evidence type="ECO:0000259" key="5">
    <source>
        <dbReference type="PROSITE" id="PS50902"/>
    </source>
</evidence>
<dbReference type="AlphaFoldDB" id="A0A2A4I2I7"/>
<dbReference type="PROSITE" id="PS50902">
    <property type="entry name" value="FLAVODOXIN_LIKE"/>
    <property type="match status" value="1"/>
</dbReference>